<evidence type="ECO:0000313" key="1">
    <source>
        <dbReference type="EMBL" id="NPT44368.1"/>
    </source>
</evidence>
<dbReference type="Proteomes" id="UP000652198">
    <property type="component" value="Unassembled WGS sequence"/>
</dbReference>
<reference evidence="1 2" key="1">
    <citation type="submission" date="2019-11" db="EMBL/GenBank/DDBJ databases">
        <title>Metabolism of dissolved organic matter in forest soils.</title>
        <authorList>
            <person name="Cyle K.T."/>
            <person name="Wilhelm R.C."/>
            <person name="Martinez C.E."/>
        </authorList>
    </citation>
    <scope>NUCLEOTIDE SEQUENCE [LARGE SCALE GENOMIC DNA]</scope>
    <source>
        <strain evidence="1 2">1N</strain>
    </source>
</reference>
<accession>A0ABX2BWK1</accession>
<dbReference type="EMBL" id="WOEY01000093">
    <property type="protein sequence ID" value="NPT44368.1"/>
    <property type="molecule type" value="Genomic_DNA"/>
</dbReference>
<proteinExistence type="predicted"/>
<evidence type="ECO:0000313" key="2">
    <source>
        <dbReference type="Proteomes" id="UP000652198"/>
    </source>
</evidence>
<comment type="caution">
    <text evidence="1">The sequence shown here is derived from an EMBL/GenBank/DDBJ whole genome shotgun (WGS) entry which is preliminary data.</text>
</comment>
<name>A0ABX2BWK1_9BURK</name>
<keyword evidence="2" id="KW-1185">Reference proteome</keyword>
<gene>
    <name evidence="1" type="ORF">GNZ12_24260</name>
</gene>
<sequence>MPRPRENIETDTRPWLNEPRVVDRLIRDWTIRALHVLTKPDALARLDFECVRMNNLFLGVTPNDEFERGPWNTPEQLGTYIRQALRIDGEDRLAVRDAFMWYIDKFTDVYEPGDEFESALVAPLINQLRDALIGVSKGPYGYASA</sequence>
<organism evidence="1 2">
    <name type="scientific">Paraburkholderia solitsugae</name>
    <dbReference type="NCBI Taxonomy" id="2675748"/>
    <lineage>
        <taxon>Bacteria</taxon>
        <taxon>Pseudomonadati</taxon>
        <taxon>Pseudomonadota</taxon>
        <taxon>Betaproteobacteria</taxon>
        <taxon>Burkholderiales</taxon>
        <taxon>Burkholderiaceae</taxon>
        <taxon>Paraburkholderia</taxon>
    </lineage>
</organism>
<dbReference type="RefSeq" id="WP_172314437.1">
    <property type="nucleotide sequence ID" value="NZ_WOEY01000093.1"/>
</dbReference>
<protein>
    <submittedName>
        <fullName evidence="1">Uncharacterized protein</fullName>
    </submittedName>
</protein>